<accession>A0ABD1DHB5</accession>
<sequence length="162" mass="18598">MNPLQNSVVSSVRCDLSSLHVFLTLHECQVLHQRERNEYSICIWDTRRFTEPQVVLSCWENVTCIEKVGPIVIAGTASGALCLWDIEKTDEGNDHARILCVDRENAVTLIDMKSKTEIKLNERTASELRRYRLLGMTHNQAIMAENDQEIIFYDLRDHLGVP</sequence>
<dbReference type="EMBL" id="JBEHCU010005910">
    <property type="protein sequence ID" value="KAL1398392.1"/>
    <property type="molecule type" value="Genomic_DNA"/>
</dbReference>
<proteinExistence type="predicted"/>
<dbReference type="InterPro" id="IPR015943">
    <property type="entry name" value="WD40/YVTN_repeat-like_dom_sf"/>
</dbReference>
<comment type="caution">
    <text evidence="1">The sequence shown here is derived from an EMBL/GenBank/DDBJ whole genome shotgun (WGS) entry which is preliminary data.</text>
</comment>
<evidence type="ECO:0000313" key="2">
    <source>
        <dbReference type="Proteomes" id="UP001562425"/>
    </source>
</evidence>
<dbReference type="Gene3D" id="2.130.10.10">
    <property type="entry name" value="YVTN repeat-like/Quinoprotein amine dehydrogenase"/>
    <property type="match status" value="1"/>
</dbReference>
<gene>
    <name evidence="1" type="ORF">pipiens_009004</name>
</gene>
<protein>
    <submittedName>
        <fullName evidence="1">Uncharacterized protein</fullName>
    </submittedName>
</protein>
<name>A0ABD1DHB5_CULPP</name>
<evidence type="ECO:0000313" key="1">
    <source>
        <dbReference type="EMBL" id="KAL1398392.1"/>
    </source>
</evidence>
<reference evidence="1 2" key="1">
    <citation type="submission" date="2024-05" db="EMBL/GenBank/DDBJ databases">
        <title>Culex pipiens pipiens assembly and annotation.</title>
        <authorList>
            <person name="Alout H."/>
            <person name="Durand T."/>
        </authorList>
    </citation>
    <scope>NUCLEOTIDE SEQUENCE [LARGE SCALE GENOMIC DNA]</scope>
    <source>
        <strain evidence="1">HA-2024</strain>
        <tissue evidence="1">Whole body</tissue>
    </source>
</reference>
<dbReference type="Proteomes" id="UP001562425">
    <property type="component" value="Unassembled WGS sequence"/>
</dbReference>
<organism evidence="1 2">
    <name type="scientific">Culex pipiens pipiens</name>
    <name type="common">Northern house mosquito</name>
    <dbReference type="NCBI Taxonomy" id="38569"/>
    <lineage>
        <taxon>Eukaryota</taxon>
        <taxon>Metazoa</taxon>
        <taxon>Ecdysozoa</taxon>
        <taxon>Arthropoda</taxon>
        <taxon>Hexapoda</taxon>
        <taxon>Insecta</taxon>
        <taxon>Pterygota</taxon>
        <taxon>Neoptera</taxon>
        <taxon>Endopterygota</taxon>
        <taxon>Diptera</taxon>
        <taxon>Nematocera</taxon>
        <taxon>Culicoidea</taxon>
        <taxon>Culicidae</taxon>
        <taxon>Culicinae</taxon>
        <taxon>Culicini</taxon>
        <taxon>Culex</taxon>
        <taxon>Culex</taxon>
    </lineage>
</organism>
<keyword evidence="2" id="KW-1185">Reference proteome</keyword>
<dbReference type="InterPro" id="IPR036322">
    <property type="entry name" value="WD40_repeat_dom_sf"/>
</dbReference>
<dbReference type="AlphaFoldDB" id="A0ABD1DHB5"/>
<dbReference type="SUPFAM" id="SSF50978">
    <property type="entry name" value="WD40 repeat-like"/>
    <property type="match status" value="1"/>
</dbReference>